<comment type="caution">
    <text evidence="1">The sequence shown here is derived from an EMBL/GenBank/DDBJ whole genome shotgun (WGS) entry which is preliminary data.</text>
</comment>
<organism evidence="1 2">
    <name type="scientific">Bacillus swezeyi</name>
    <dbReference type="NCBI Taxonomy" id="1925020"/>
    <lineage>
        <taxon>Bacteria</taxon>
        <taxon>Bacillati</taxon>
        <taxon>Bacillota</taxon>
        <taxon>Bacilli</taxon>
        <taxon>Bacillales</taxon>
        <taxon>Bacillaceae</taxon>
        <taxon>Bacillus</taxon>
    </lineage>
</organism>
<reference evidence="1 2" key="1">
    <citation type="submission" date="2018-08" db="EMBL/GenBank/DDBJ databases">
        <title>Bacillus phenotypic plasticity.</title>
        <authorList>
            <person name="Hurtado E."/>
        </authorList>
    </citation>
    <scope>NUCLEOTIDE SEQUENCE [LARGE SCALE GENOMIC DNA]</scope>
    <source>
        <strain evidence="1 2">427</strain>
    </source>
</reference>
<protein>
    <submittedName>
        <fullName evidence="1">Phage head-tail adapter protein</fullName>
    </submittedName>
</protein>
<dbReference type="RefSeq" id="WP_148958311.1">
    <property type="nucleotide sequence ID" value="NZ_QSND01000005.1"/>
</dbReference>
<evidence type="ECO:0000313" key="1">
    <source>
        <dbReference type="EMBL" id="KAA6447587.1"/>
    </source>
</evidence>
<gene>
    <name evidence="1" type="ORF">DX927_20135</name>
</gene>
<proteinExistence type="predicted"/>
<dbReference type="Proteomes" id="UP000324326">
    <property type="component" value="Unassembled WGS sequence"/>
</dbReference>
<evidence type="ECO:0000313" key="2">
    <source>
        <dbReference type="Proteomes" id="UP000324326"/>
    </source>
</evidence>
<name>A0A5M8RG47_9BACI</name>
<dbReference type="Pfam" id="PF05521">
    <property type="entry name" value="Phage_HCP"/>
    <property type="match status" value="1"/>
</dbReference>
<sequence length="100" mass="11878">MFSDAIELVSVVEDGEDELGQKIEREVRRQVFCDRKSIPQNEFFQAGLKGIKAAHMFIVDLYDYQYETRIIYKGKTYYVYRVYENSNEKLELYCEVKARG</sequence>
<accession>A0A5M8RG47</accession>
<dbReference type="NCBIfam" id="TIGR01563">
    <property type="entry name" value="gp16_SPP1"/>
    <property type="match status" value="1"/>
</dbReference>
<dbReference type="EMBL" id="QSND01000005">
    <property type="protein sequence ID" value="KAA6447587.1"/>
    <property type="molecule type" value="Genomic_DNA"/>
</dbReference>
<dbReference type="AlphaFoldDB" id="A0A5M8RG47"/>
<dbReference type="InterPro" id="IPR008767">
    <property type="entry name" value="Phage_SPP1_head-tail_adaptor"/>
</dbReference>